<protein>
    <recommendedName>
        <fullName evidence="2">Actinobacteria/chloroflexi VLRF1 release factor domain-containing protein</fullName>
    </recommendedName>
</protein>
<evidence type="ECO:0000313" key="3">
    <source>
        <dbReference type="EMBL" id="SVA82678.1"/>
    </source>
</evidence>
<feature type="region of interest" description="Disordered" evidence="1">
    <location>
        <begin position="136"/>
        <end position="155"/>
    </location>
</feature>
<evidence type="ECO:0000256" key="1">
    <source>
        <dbReference type="SAM" id="MobiDB-lite"/>
    </source>
</evidence>
<dbReference type="EMBL" id="UINC01019516">
    <property type="protein sequence ID" value="SVA82678.1"/>
    <property type="molecule type" value="Genomic_DNA"/>
</dbReference>
<gene>
    <name evidence="3" type="ORF">METZ01_LOCUS135532</name>
</gene>
<dbReference type="AlphaFoldDB" id="A0A381Z062"/>
<dbReference type="Pfam" id="PF18859">
    <property type="entry name" value="acVLRF1"/>
    <property type="match status" value="1"/>
</dbReference>
<evidence type="ECO:0000259" key="2">
    <source>
        <dbReference type="Pfam" id="PF18859"/>
    </source>
</evidence>
<name>A0A381Z062_9ZZZZ</name>
<reference evidence="3" key="1">
    <citation type="submission" date="2018-05" db="EMBL/GenBank/DDBJ databases">
        <authorList>
            <person name="Lanie J.A."/>
            <person name="Ng W.-L."/>
            <person name="Kazmierczak K.M."/>
            <person name="Andrzejewski T.M."/>
            <person name="Davidsen T.M."/>
            <person name="Wayne K.J."/>
            <person name="Tettelin H."/>
            <person name="Glass J.I."/>
            <person name="Rusch D."/>
            <person name="Podicherti R."/>
            <person name="Tsui H.-C.T."/>
            <person name="Winkler M.E."/>
        </authorList>
    </citation>
    <scope>NUCLEOTIDE SEQUENCE</scope>
</reference>
<feature type="domain" description="Actinobacteria/chloroflexi VLRF1 release factor" evidence="2">
    <location>
        <begin position="110"/>
        <end position="240"/>
    </location>
</feature>
<dbReference type="InterPro" id="IPR042226">
    <property type="entry name" value="eFR1_2_sf"/>
</dbReference>
<organism evidence="3">
    <name type="scientific">marine metagenome</name>
    <dbReference type="NCBI Taxonomy" id="408172"/>
    <lineage>
        <taxon>unclassified sequences</taxon>
        <taxon>metagenomes</taxon>
        <taxon>ecological metagenomes</taxon>
    </lineage>
</organism>
<dbReference type="Gene3D" id="3.30.420.60">
    <property type="entry name" value="eRF1 domain 2"/>
    <property type="match status" value="1"/>
</dbReference>
<sequence length="247" mass="28337">MQIVQTSDNWLSKEAVFKHLSELAENTYTDRTVYLAANFKETNSVTPKIAGPVIEAVINEVGSNDTGMVLFRRDEELTVIEPPLPFSMDAITQDQDTLLLEDIFDVPKMVAVVLVRLGRYAVALMDGQELVETKTEGRQMKNRHKAGGSSQRRFERSRERLIRELYDKVCEVSQRIFEPRMHDIDYLFLGGEKHTVNGFKKRCGFIEKFEGKVMSRLINVDEPNSKALKSLGDEIYKSRVRVFKTVR</sequence>
<accession>A0A381Z062</accession>
<dbReference type="InterPro" id="IPR040783">
    <property type="entry name" value="VLRF1"/>
</dbReference>
<dbReference type="SUPFAM" id="SSF53137">
    <property type="entry name" value="Translational machinery components"/>
    <property type="match status" value="1"/>
</dbReference>
<proteinExistence type="predicted"/>